<keyword evidence="2" id="KW-0808">Transferase</keyword>
<dbReference type="GO" id="GO:0005524">
    <property type="term" value="F:ATP binding"/>
    <property type="evidence" value="ECO:0007669"/>
    <property type="project" value="UniProtKB-KW"/>
</dbReference>
<evidence type="ECO:0000256" key="3">
    <source>
        <dbReference type="ARBA" id="ARBA00022741"/>
    </source>
</evidence>
<dbReference type="InterPro" id="IPR008271">
    <property type="entry name" value="Ser/Thr_kinase_AS"/>
</dbReference>
<feature type="domain" description="Protein kinase" evidence="6">
    <location>
        <begin position="1"/>
        <end position="172"/>
    </location>
</feature>
<evidence type="ECO:0000256" key="4">
    <source>
        <dbReference type="ARBA" id="ARBA00022777"/>
    </source>
</evidence>
<keyword evidence="8" id="KW-1185">Reference proteome</keyword>
<evidence type="ECO:0000256" key="5">
    <source>
        <dbReference type="ARBA" id="ARBA00022840"/>
    </source>
</evidence>
<evidence type="ECO:0000256" key="2">
    <source>
        <dbReference type="ARBA" id="ARBA00022679"/>
    </source>
</evidence>
<dbReference type="PANTHER" id="PTHR24345">
    <property type="entry name" value="SERINE/THREONINE-PROTEIN KINASE PLK"/>
    <property type="match status" value="1"/>
</dbReference>
<evidence type="ECO:0000313" key="8">
    <source>
        <dbReference type="Proteomes" id="UP000748756"/>
    </source>
</evidence>
<keyword evidence="3" id="KW-0547">Nucleotide-binding</keyword>
<dbReference type="EMBL" id="JAAAUQ010002137">
    <property type="protein sequence ID" value="KAF9127323.1"/>
    <property type="molecule type" value="Genomic_DNA"/>
</dbReference>
<dbReference type="InterPro" id="IPR011009">
    <property type="entry name" value="Kinase-like_dom_sf"/>
</dbReference>
<dbReference type="PANTHER" id="PTHR24345:SF0">
    <property type="entry name" value="CELL CYCLE SERINE_THREONINE-PROTEIN KINASE CDC5_MSD2"/>
    <property type="match status" value="1"/>
</dbReference>
<evidence type="ECO:0000256" key="1">
    <source>
        <dbReference type="ARBA" id="ARBA00022527"/>
    </source>
</evidence>
<dbReference type="InterPro" id="IPR000719">
    <property type="entry name" value="Prot_kinase_dom"/>
</dbReference>
<name>A0A9P5RB25_9FUNG</name>
<dbReference type="Proteomes" id="UP000748756">
    <property type="component" value="Unassembled WGS sequence"/>
</dbReference>
<dbReference type="OrthoDB" id="4062651at2759"/>
<dbReference type="Pfam" id="PF00069">
    <property type="entry name" value="Pkinase"/>
    <property type="match status" value="1"/>
</dbReference>
<evidence type="ECO:0000313" key="7">
    <source>
        <dbReference type="EMBL" id="KAF9127323.1"/>
    </source>
</evidence>
<evidence type="ECO:0000259" key="6">
    <source>
        <dbReference type="PROSITE" id="PS50011"/>
    </source>
</evidence>
<comment type="caution">
    <text evidence="7">The sequence shown here is derived from an EMBL/GenBank/DDBJ whole genome shotgun (WGS) entry which is preliminary data.</text>
</comment>
<protein>
    <submittedName>
        <fullName evidence="7">Serine/threonine-protein kinase plk1</fullName>
    </submittedName>
</protein>
<gene>
    <name evidence="7" type="primary">PLK1_2</name>
    <name evidence="7" type="ORF">BG015_004558</name>
</gene>
<organism evidence="7 8">
    <name type="scientific">Linnemannia schmuckeri</name>
    <dbReference type="NCBI Taxonomy" id="64567"/>
    <lineage>
        <taxon>Eukaryota</taxon>
        <taxon>Fungi</taxon>
        <taxon>Fungi incertae sedis</taxon>
        <taxon>Mucoromycota</taxon>
        <taxon>Mortierellomycotina</taxon>
        <taxon>Mortierellomycetes</taxon>
        <taxon>Mortierellales</taxon>
        <taxon>Mortierellaceae</taxon>
        <taxon>Linnemannia</taxon>
    </lineage>
</organism>
<keyword evidence="5" id="KW-0067">ATP-binding</keyword>
<accession>A0A9P5RB25</accession>
<dbReference type="PROSITE" id="PS50011">
    <property type="entry name" value="PROTEIN_KINASE_DOM"/>
    <property type="match status" value="1"/>
</dbReference>
<dbReference type="SUPFAM" id="SSF56112">
    <property type="entry name" value="Protein kinase-like (PK-like)"/>
    <property type="match status" value="1"/>
</dbReference>
<dbReference type="Gene3D" id="1.10.510.10">
    <property type="entry name" value="Transferase(Phosphotransferase) domain 1"/>
    <property type="match status" value="1"/>
</dbReference>
<feature type="non-terminal residue" evidence="7">
    <location>
        <position position="172"/>
    </location>
</feature>
<dbReference type="PROSITE" id="PS00108">
    <property type="entry name" value="PROTEIN_KINASE_ST"/>
    <property type="match status" value="1"/>
</dbReference>
<reference evidence="7" key="1">
    <citation type="journal article" date="2020" name="Fungal Divers.">
        <title>Resolving the Mortierellaceae phylogeny through synthesis of multi-gene phylogenetics and phylogenomics.</title>
        <authorList>
            <person name="Vandepol N."/>
            <person name="Liber J."/>
            <person name="Desiro A."/>
            <person name="Na H."/>
            <person name="Kennedy M."/>
            <person name="Barry K."/>
            <person name="Grigoriev I.V."/>
            <person name="Miller A.N."/>
            <person name="O'Donnell K."/>
            <person name="Stajich J.E."/>
            <person name="Bonito G."/>
        </authorList>
    </citation>
    <scope>NUCLEOTIDE SEQUENCE</scope>
    <source>
        <strain evidence="7">NRRL 6426</strain>
    </source>
</reference>
<proteinExistence type="predicted"/>
<keyword evidence="4 7" id="KW-0418">Kinase</keyword>
<keyword evidence="1" id="KW-0723">Serine/threonine-protein kinase</keyword>
<sequence>AGYAKLGEISSSHWEELHLAVPMMPTKPYPRAIKNHMLRNMWQLLKRRVRLEEAEIGLLGRQLAGGLVYIHSLGLAHCDIKQENLMFSDKLELKIGDFGMVEDVLQSEHIRTPGTDGYRAPEMLAGKAHSCKVDIWSVGCVIYQMLVEYDQTSLASTILPTTTVYPRLPRIS</sequence>
<dbReference type="GO" id="GO:0004674">
    <property type="term" value="F:protein serine/threonine kinase activity"/>
    <property type="evidence" value="ECO:0007669"/>
    <property type="project" value="UniProtKB-KW"/>
</dbReference>
<dbReference type="AlphaFoldDB" id="A0A9P5RB25"/>
<dbReference type="GO" id="GO:0005634">
    <property type="term" value="C:nucleus"/>
    <property type="evidence" value="ECO:0007669"/>
    <property type="project" value="TreeGrafter"/>
</dbReference>
<dbReference type="SMART" id="SM00220">
    <property type="entry name" value="S_TKc"/>
    <property type="match status" value="1"/>
</dbReference>